<dbReference type="PANTHER" id="PTHR47738:SF2">
    <property type="entry name" value="PTS SYSTEM FRUCTOSE-LIKE EIIA COMPONENT"/>
    <property type="match status" value="1"/>
</dbReference>
<dbReference type="PROSITE" id="PS51094">
    <property type="entry name" value="PTS_EIIA_TYPE_2"/>
    <property type="match status" value="1"/>
</dbReference>
<proteinExistence type="predicted"/>
<sequence length="142" mass="15832">MSGEIVMFDVESDSSEEIIRLIADAMDKDDRLIDKEGYITDVMSREASSSTAVGFSIATPHSKSVYVKRPSLAFVRLAKPVKWDGTEEVDMVFQIGVPSPGQGDRHLEILAGLFRKVMHDDFREQLRSAKNAEEVIELIGMV</sequence>
<dbReference type="Gene3D" id="3.40.930.10">
    <property type="entry name" value="Mannitol-specific EII, Chain A"/>
    <property type="match status" value="1"/>
</dbReference>
<evidence type="ECO:0000259" key="1">
    <source>
        <dbReference type="PROSITE" id="PS51094"/>
    </source>
</evidence>
<organism evidence="2 3">
    <name type="scientific">Acetivibrio ethanolgignens</name>
    <dbReference type="NCBI Taxonomy" id="290052"/>
    <lineage>
        <taxon>Bacteria</taxon>
        <taxon>Bacillati</taxon>
        <taxon>Bacillota</taxon>
        <taxon>Clostridia</taxon>
        <taxon>Eubacteriales</taxon>
        <taxon>Oscillospiraceae</taxon>
        <taxon>Acetivibrio</taxon>
    </lineage>
</organism>
<evidence type="ECO:0000313" key="2">
    <source>
        <dbReference type="EMBL" id="KSV58292.1"/>
    </source>
</evidence>
<dbReference type="InterPro" id="IPR002178">
    <property type="entry name" value="PTS_EIIA_type-2_dom"/>
</dbReference>
<dbReference type="AlphaFoldDB" id="A0A0V8QCP4"/>
<dbReference type="InterPro" id="IPR051541">
    <property type="entry name" value="PTS_SugarTrans_NitroReg"/>
</dbReference>
<dbReference type="Pfam" id="PF00359">
    <property type="entry name" value="PTS_EIIA_2"/>
    <property type="match status" value="1"/>
</dbReference>
<dbReference type="CDD" id="cd00211">
    <property type="entry name" value="PTS_IIA_fru"/>
    <property type="match status" value="1"/>
</dbReference>
<reference evidence="2 3" key="1">
    <citation type="submission" date="2015-11" db="EMBL/GenBank/DDBJ databases">
        <title>Butyribacter intestini gen. nov., sp. nov., a butyric acid-producing bacterium of the family Lachnospiraceae isolated from the human faeces.</title>
        <authorList>
            <person name="Zou Y."/>
            <person name="Xue W."/>
            <person name="Luo G."/>
            <person name="Lv M."/>
        </authorList>
    </citation>
    <scope>NUCLEOTIDE SEQUENCE [LARGE SCALE GENOMIC DNA]</scope>
    <source>
        <strain evidence="2 3">ACET-33324</strain>
    </source>
</reference>
<gene>
    <name evidence="2" type="ORF">ASU35_13320</name>
</gene>
<keyword evidence="2" id="KW-0762">Sugar transport</keyword>
<protein>
    <submittedName>
        <fullName evidence="2">PTS sugar transporter</fullName>
    </submittedName>
</protein>
<feature type="domain" description="PTS EIIA type-2" evidence="1">
    <location>
        <begin position="1"/>
        <end position="142"/>
    </location>
</feature>
<keyword evidence="2" id="KW-0813">Transport</keyword>
<dbReference type="SUPFAM" id="SSF55804">
    <property type="entry name" value="Phoshotransferase/anion transport protein"/>
    <property type="match status" value="1"/>
</dbReference>
<dbReference type="EMBL" id="LNAM01000177">
    <property type="protein sequence ID" value="KSV58292.1"/>
    <property type="molecule type" value="Genomic_DNA"/>
</dbReference>
<dbReference type="Proteomes" id="UP000054874">
    <property type="component" value="Unassembled WGS sequence"/>
</dbReference>
<dbReference type="STRING" id="290052.ASU35_13320"/>
<dbReference type="InterPro" id="IPR016152">
    <property type="entry name" value="PTrfase/Anion_transptr"/>
</dbReference>
<keyword evidence="3" id="KW-1185">Reference proteome</keyword>
<accession>A0A0V8QCP4</accession>
<evidence type="ECO:0000313" key="3">
    <source>
        <dbReference type="Proteomes" id="UP000054874"/>
    </source>
</evidence>
<dbReference type="PANTHER" id="PTHR47738">
    <property type="entry name" value="PTS SYSTEM FRUCTOSE-LIKE EIIA COMPONENT-RELATED"/>
    <property type="match status" value="1"/>
</dbReference>
<comment type="caution">
    <text evidence="2">The sequence shown here is derived from an EMBL/GenBank/DDBJ whole genome shotgun (WGS) entry which is preliminary data.</text>
</comment>
<name>A0A0V8QCP4_9FIRM</name>
<dbReference type="OrthoDB" id="95460at2"/>